<protein>
    <submittedName>
        <fullName evidence="3">Vitellogenin domain-containing protein</fullName>
    </submittedName>
</protein>
<accession>A0A0N4VDV9</accession>
<organism evidence="3">
    <name type="scientific">Enterobius vermicularis</name>
    <name type="common">Human pinworm</name>
    <dbReference type="NCBI Taxonomy" id="51028"/>
    <lineage>
        <taxon>Eukaryota</taxon>
        <taxon>Metazoa</taxon>
        <taxon>Ecdysozoa</taxon>
        <taxon>Nematoda</taxon>
        <taxon>Chromadorea</taxon>
        <taxon>Rhabditida</taxon>
        <taxon>Spirurina</taxon>
        <taxon>Oxyuridomorpha</taxon>
        <taxon>Oxyuroidea</taxon>
        <taxon>Oxyuridae</taxon>
        <taxon>Enterobius</taxon>
    </lineage>
</organism>
<dbReference type="Proteomes" id="UP000274131">
    <property type="component" value="Unassembled WGS sequence"/>
</dbReference>
<dbReference type="AlphaFoldDB" id="A0A0N4VDV9"/>
<evidence type="ECO:0000313" key="1">
    <source>
        <dbReference type="EMBL" id="VDD93538.1"/>
    </source>
</evidence>
<gene>
    <name evidence="1" type="ORF">EVEC_LOCUS8289</name>
</gene>
<dbReference type="WBParaSite" id="EVEC_0000881901-mRNA-1">
    <property type="protein sequence ID" value="EVEC_0000881901-mRNA-1"/>
    <property type="gene ID" value="EVEC_0000881901"/>
</dbReference>
<proteinExistence type="predicted"/>
<reference evidence="1 2" key="2">
    <citation type="submission" date="2018-10" db="EMBL/GenBank/DDBJ databases">
        <authorList>
            <consortium name="Pathogen Informatics"/>
        </authorList>
    </citation>
    <scope>NUCLEOTIDE SEQUENCE [LARGE SCALE GENOMIC DNA]</scope>
</reference>
<keyword evidence="2" id="KW-1185">Reference proteome</keyword>
<evidence type="ECO:0000313" key="2">
    <source>
        <dbReference type="Proteomes" id="UP000274131"/>
    </source>
</evidence>
<name>A0A0N4VDV9_ENTVE</name>
<sequence length="127" mass="14404">MKWNYKKAMDTNSVVTECEIQGSFDYDVRRYPVAEIESNYVERIKIDPTNAMKQTVRAKGKLDSFYKAIIRYSIVSKLSTHESSCVQKSEDFEPCNGCAPPCRFSTLSMIVSIIKVLALVSNNVGFE</sequence>
<evidence type="ECO:0000313" key="3">
    <source>
        <dbReference type="WBParaSite" id="EVEC_0000881901-mRNA-1"/>
    </source>
</evidence>
<reference evidence="3" key="1">
    <citation type="submission" date="2017-02" db="UniProtKB">
        <authorList>
            <consortium name="WormBaseParasite"/>
        </authorList>
    </citation>
    <scope>IDENTIFICATION</scope>
</reference>
<dbReference type="EMBL" id="UXUI01009353">
    <property type="protein sequence ID" value="VDD93538.1"/>
    <property type="molecule type" value="Genomic_DNA"/>
</dbReference>